<organism evidence="1 2">
    <name type="scientific">Propionivibrio dicarboxylicus</name>
    <dbReference type="NCBI Taxonomy" id="83767"/>
    <lineage>
        <taxon>Bacteria</taxon>
        <taxon>Pseudomonadati</taxon>
        <taxon>Pseudomonadota</taxon>
        <taxon>Betaproteobacteria</taxon>
        <taxon>Rhodocyclales</taxon>
        <taxon>Rhodocyclaceae</taxon>
        <taxon>Propionivibrio</taxon>
    </lineage>
</organism>
<dbReference type="OrthoDB" id="9813686at2"/>
<protein>
    <submittedName>
        <fullName evidence="1">Uncharacterized protein</fullName>
    </submittedName>
</protein>
<dbReference type="AlphaFoldDB" id="A0A1G8IVX5"/>
<sequence>METWRIDYRFILDNAPVASFPLVFDAATMRPLTPLPTDAPAWCRLDCQRCAGCRQADDTPFCPAALRLAELLAWSQHLDSWRPLHLEVRAGGRTTTVDTTAQRAVSSLMGLLIATSGCPDTEFLRPMARFHQPVADEIETAFRAVSTCLLAQYVAAQAGRRGDETIDGLRARYGRLHDINRALCDRLRNAVDADSIPNAMIILDCFAKAVPGMIDDALSELAGLFEAYPQDLPGA</sequence>
<dbReference type="STRING" id="83767.SAMN05660652_03062"/>
<accession>A0A1G8IVX5</accession>
<dbReference type="RefSeq" id="WP_091938795.1">
    <property type="nucleotide sequence ID" value="NZ_FNCY01000015.1"/>
</dbReference>
<dbReference type="Proteomes" id="UP000198607">
    <property type="component" value="Unassembled WGS sequence"/>
</dbReference>
<keyword evidence="2" id="KW-1185">Reference proteome</keyword>
<proteinExistence type="predicted"/>
<dbReference type="Pfam" id="PF21842">
    <property type="entry name" value="DUF6901"/>
    <property type="match status" value="1"/>
</dbReference>
<evidence type="ECO:0000313" key="1">
    <source>
        <dbReference type="EMBL" id="SDI22952.1"/>
    </source>
</evidence>
<evidence type="ECO:0000313" key="2">
    <source>
        <dbReference type="Proteomes" id="UP000198607"/>
    </source>
</evidence>
<dbReference type="EMBL" id="FNCY01000015">
    <property type="protein sequence ID" value="SDI22952.1"/>
    <property type="molecule type" value="Genomic_DNA"/>
</dbReference>
<gene>
    <name evidence="1" type="ORF">SAMN05660652_03062</name>
</gene>
<name>A0A1G8IVX5_9RHOO</name>
<reference evidence="1 2" key="1">
    <citation type="submission" date="2016-10" db="EMBL/GenBank/DDBJ databases">
        <authorList>
            <person name="de Groot N.N."/>
        </authorList>
    </citation>
    <scope>NUCLEOTIDE SEQUENCE [LARGE SCALE GENOMIC DNA]</scope>
    <source>
        <strain evidence="1 2">DSM 5885</strain>
    </source>
</reference>
<dbReference type="InterPro" id="IPR054196">
    <property type="entry name" value="DUF6901"/>
</dbReference>